<accession>A0ABY4RPK2</accession>
<dbReference type="EMBL" id="CP027059">
    <property type="protein sequence ID" value="UQZ83339.1"/>
    <property type="molecule type" value="Genomic_DNA"/>
</dbReference>
<keyword evidence="3" id="KW-1185">Reference proteome</keyword>
<name>A0ABY4RPK2_9BACL</name>
<organism evidence="2 3">
    <name type="scientific">Paenibacillus konkukensis</name>
    <dbReference type="NCBI Taxonomy" id="2020716"/>
    <lineage>
        <taxon>Bacteria</taxon>
        <taxon>Bacillati</taxon>
        <taxon>Bacillota</taxon>
        <taxon>Bacilli</taxon>
        <taxon>Bacillales</taxon>
        <taxon>Paenibacillaceae</taxon>
        <taxon>Paenibacillus</taxon>
    </lineage>
</organism>
<dbReference type="CDD" id="cd16376">
    <property type="entry name" value="Avd_like"/>
    <property type="match status" value="1"/>
</dbReference>
<evidence type="ECO:0000313" key="2">
    <source>
        <dbReference type="EMBL" id="UQZ83339.1"/>
    </source>
</evidence>
<proteinExistence type="predicted"/>
<evidence type="ECO:0000313" key="3">
    <source>
        <dbReference type="Proteomes" id="UP001057134"/>
    </source>
</evidence>
<protein>
    <recommendedName>
        <fullName evidence="1">bAvd-like domain-containing protein</fullName>
    </recommendedName>
</protein>
<dbReference type="NCBIfam" id="NF033474">
    <property type="entry name" value="DivGenRetAVD"/>
    <property type="match status" value="1"/>
</dbReference>
<dbReference type="Gene3D" id="1.20.1440.60">
    <property type="entry name" value="23S rRNA-intervening sequence"/>
    <property type="match status" value="1"/>
</dbReference>
<dbReference type="InterPro" id="IPR055360">
    <property type="entry name" value="bAvd"/>
</dbReference>
<evidence type="ECO:0000259" key="1">
    <source>
        <dbReference type="Pfam" id="PF22296"/>
    </source>
</evidence>
<sequence>MEELKILQKCYDMVQYGYICLRQYPKSEKHTLAAETKQCMLGLIRLMITANRRYYKKTTIQDLDVELDTLRYYTRLAKDLGFLPLKKYENWAKMLSEIGRMIGGWQRSIKQ</sequence>
<reference evidence="2" key="2">
    <citation type="journal article" date="2021" name="J Anim Sci Technol">
        <title>Complete genome sequence of Paenibacillus konkukensis sp. nov. SK3146 as a potential probiotic strain.</title>
        <authorList>
            <person name="Jung H.I."/>
            <person name="Park S."/>
            <person name="Niu K.M."/>
            <person name="Lee S.W."/>
            <person name="Kothari D."/>
            <person name="Yi K.J."/>
            <person name="Kim S.K."/>
        </authorList>
    </citation>
    <scope>NUCLEOTIDE SEQUENCE</scope>
    <source>
        <strain evidence="2">SK3146</strain>
    </source>
</reference>
<feature type="domain" description="bAvd-like" evidence="1">
    <location>
        <begin position="6"/>
        <end position="109"/>
    </location>
</feature>
<dbReference type="Pfam" id="PF22296">
    <property type="entry name" value="bAvd"/>
    <property type="match status" value="1"/>
</dbReference>
<dbReference type="InterPro" id="IPR036583">
    <property type="entry name" value="23S_rRNA_IVS_sf"/>
</dbReference>
<dbReference type="SUPFAM" id="SSF158446">
    <property type="entry name" value="IVS-encoded protein-like"/>
    <property type="match status" value="1"/>
</dbReference>
<dbReference type="RefSeq" id="WP_018749868.1">
    <property type="nucleotide sequence ID" value="NZ_CP027059.1"/>
</dbReference>
<gene>
    <name evidence="2" type="ORF">SK3146_02526</name>
</gene>
<dbReference type="Proteomes" id="UP001057134">
    <property type="component" value="Chromosome"/>
</dbReference>
<reference evidence="2" key="1">
    <citation type="submission" date="2018-02" db="EMBL/GenBank/DDBJ databases">
        <authorList>
            <person name="Kim S.-K."/>
            <person name="Jung H.-I."/>
            <person name="Lee S.-W."/>
        </authorList>
    </citation>
    <scope>NUCLEOTIDE SEQUENCE</scope>
    <source>
        <strain evidence="2">SK3146</strain>
    </source>
</reference>